<evidence type="ECO:0000313" key="3">
    <source>
        <dbReference type="Proteomes" id="UP000187181"/>
    </source>
</evidence>
<dbReference type="AlphaFoldDB" id="A0A1R3XP90"/>
<accession>A0A1R3XP90</accession>
<keyword evidence="1" id="KW-1133">Transmembrane helix</keyword>
<gene>
    <name evidence="2" type="ORF">SAMN05444128_3147</name>
</gene>
<reference evidence="3" key="1">
    <citation type="submission" date="2017-01" db="EMBL/GenBank/DDBJ databases">
        <authorList>
            <person name="Varghese N."/>
            <person name="Submissions S."/>
        </authorList>
    </citation>
    <scope>NUCLEOTIDE SEQUENCE [LARGE SCALE GENOMIC DNA]</scope>
    <source>
        <strain evidence="3">LP100</strain>
    </source>
</reference>
<organism evidence="2 3">
    <name type="scientific">Pontibacter indicus</name>
    <dbReference type="NCBI Taxonomy" id="1317125"/>
    <lineage>
        <taxon>Bacteria</taxon>
        <taxon>Pseudomonadati</taxon>
        <taxon>Bacteroidota</taxon>
        <taxon>Cytophagia</taxon>
        <taxon>Cytophagales</taxon>
        <taxon>Hymenobacteraceae</taxon>
        <taxon>Pontibacter</taxon>
    </lineage>
</organism>
<protein>
    <submittedName>
        <fullName evidence="2">Uncharacterized protein</fullName>
    </submittedName>
</protein>
<evidence type="ECO:0000313" key="2">
    <source>
        <dbReference type="EMBL" id="SIT93687.1"/>
    </source>
</evidence>
<dbReference type="EMBL" id="FTPP01000003">
    <property type="protein sequence ID" value="SIT93687.1"/>
    <property type="molecule type" value="Genomic_DNA"/>
</dbReference>
<keyword evidence="3" id="KW-1185">Reference proteome</keyword>
<feature type="transmembrane region" description="Helical" evidence="1">
    <location>
        <begin position="12"/>
        <end position="37"/>
    </location>
</feature>
<sequence length="174" mass="19861">MELALTKHRPQLKHFALVLALSILFYAIVLMLVYLVFWLVASSATLNEFRQDVSSSAGLWLFPVAGGIIHAFSFQKHTLTITGIAEPEQVAEWAVRFLQKEGRETISERDAETVLASPNKFFRLFHYWLGAELVHVRYTPDHVAVTGHYRHIDLIESKIKFGKLDFSFQNAKTS</sequence>
<feature type="transmembrane region" description="Helical" evidence="1">
    <location>
        <begin position="57"/>
        <end position="74"/>
    </location>
</feature>
<dbReference type="Proteomes" id="UP000187181">
    <property type="component" value="Unassembled WGS sequence"/>
</dbReference>
<keyword evidence="1" id="KW-0812">Transmembrane</keyword>
<evidence type="ECO:0000256" key="1">
    <source>
        <dbReference type="SAM" id="Phobius"/>
    </source>
</evidence>
<name>A0A1R3XP90_9BACT</name>
<proteinExistence type="predicted"/>
<dbReference type="STRING" id="1317125.SAMN05444128_3147"/>
<keyword evidence="1" id="KW-0472">Membrane</keyword>